<dbReference type="Proteomes" id="UP000196485">
    <property type="component" value="Unassembled WGS sequence"/>
</dbReference>
<protein>
    <submittedName>
        <fullName evidence="1">Uncharacterized protein</fullName>
    </submittedName>
</protein>
<sequence>MDSHNFAHQASVTTLKLQVAYGETNDNLKTQIDRASNYTFLSCY</sequence>
<evidence type="ECO:0000313" key="2">
    <source>
        <dbReference type="Proteomes" id="UP000196485"/>
    </source>
</evidence>
<organism evidence="1 2">
    <name type="scientific">Photobacterium aquimaris</name>
    <dbReference type="NCBI Taxonomy" id="512643"/>
    <lineage>
        <taxon>Bacteria</taxon>
        <taxon>Pseudomonadati</taxon>
        <taxon>Pseudomonadota</taxon>
        <taxon>Gammaproteobacteria</taxon>
        <taxon>Vibrionales</taxon>
        <taxon>Vibrionaceae</taxon>
        <taxon>Photobacterium</taxon>
    </lineage>
</organism>
<proteinExistence type="predicted"/>
<reference evidence="2" key="1">
    <citation type="submission" date="2017-06" db="EMBL/GenBank/DDBJ databases">
        <authorList>
            <person name="Rodrigo-Torres L."/>
            <person name="Arahal R. D."/>
            <person name="Lucena T."/>
        </authorList>
    </citation>
    <scope>NUCLEOTIDE SEQUENCE [LARGE SCALE GENOMIC DNA]</scope>
    <source>
        <strain evidence="2">type strain: CECT 9192</strain>
    </source>
</reference>
<dbReference type="EMBL" id="FYAH01000002">
    <property type="protein sequence ID" value="SMY15894.1"/>
    <property type="molecule type" value="Genomic_DNA"/>
</dbReference>
<accession>A0A1Y6KV13</accession>
<dbReference type="AlphaFoldDB" id="A0A1Y6KV13"/>
<name>A0A1Y6KV13_9GAMM</name>
<evidence type="ECO:0000313" key="1">
    <source>
        <dbReference type="EMBL" id="SMY15894.1"/>
    </source>
</evidence>
<gene>
    <name evidence="1" type="ORF">PAQU9191_01125</name>
</gene>
<keyword evidence="2" id="KW-1185">Reference proteome</keyword>